<feature type="domain" description="Spore protein YkvP/CgeB glycosyl transferase-like" evidence="2">
    <location>
        <begin position="257"/>
        <end position="381"/>
    </location>
</feature>
<evidence type="ECO:0000313" key="3">
    <source>
        <dbReference type="EMBL" id="MED5018728.1"/>
    </source>
</evidence>
<evidence type="ECO:0000256" key="1">
    <source>
        <dbReference type="SAM" id="MobiDB-lite"/>
    </source>
</evidence>
<sequence length="389" mass="44036">MKKKHRATKRRPVIRSLKKRAAKEIPRTPAQAKSSASVRIEQRLRSCVVEEASPLLPSAASDPVEEETAEPETPLPVDSGMDIPRLAHKSLRLLLVTPLSEPAHPAEGQSIPDALRLLVKELLVVKAYEGFADVLHKLRPDILLMISGAEPIHTNDLEMIRHSEIPSAIWLNDENGITDSLRQTALAFNYVFSQHHSHLASYKQAGCRHADYLPFPANPEIFAPKQSTESERCDLLVIGNAGKLHVEYIRLIQRFSQDLKVHALGKGWEPYSAFILAVSSKEPLRDVYNRANMIIHWEPVQRRVFEAAACGVFQLVEANPDLFKYMEASQDVIPFQDAAELDSCLTYYSEEVDRRRIIASKALWRTRYDYSPLHMAMELLQRIVTLQRG</sequence>
<keyword evidence="3" id="KW-0808">Transferase</keyword>
<feature type="region of interest" description="Disordered" evidence="1">
    <location>
        <begin position="55"/>
        <end position="81"/>
    </location>
</feature>
<protein>
    <submittedName>
        <fullName evidence="3">Glycosyltransferase</fullName>
        <ecNumber evidence="3">2.4.-.-</ecNumber>
    </submittedName>
</protein>
<dbReference type="EMBL" id="JARTLD010000037">
    <property type="protein sequence ID" value="MED5018728.1"/>
    <property type="molecule type" value="Genomic_DNA"/>
</dbReference>
<name>A0ABU6PV25_9BACL</name>
<feature type="compositionally biased region" description="Basic residues" evidence="1">
    <location>
        <begin position="1"/>
        <end position="21"/>
    </location>
</feature>
<keyword evidence="4" id="KW-1185">Reference proteome</keyword>
<dbReference type="Pfam" id="PF13524">
    <property type="entry name" value="Glyco_trans_1_2"/>
    <property type="match status" value="1"/>
</dbReference>
<dbReference type="RefSeq" id="WP_328279228.1">
    <property type="nucleotide sequence ID" value="NZ_JARTLD010000037.1"/>
</dbReference>
<dbReference type="EC" id="2.4.-.-" evidence="3"/>
<dbReference type="SUPFAM" id="SSF53756">
    <property type="entry name" value="UDP-Glycosyltransferase/glycogen phosphorylase"/>
    <property type="match status" value="1"/>
</dbReference>
<dbReference type="GO" id="GO:0016757">
    <property type="term" value="F:glycosyltransferase activity"/>
    <property type="evidence" value="ECO:0007669"/>
    <property type="project" value="UniProtKB-KW"/>
</dbReference>
<gene>
    <name evidence="3" type="ORF">P9847_15575</name>
</gene>
<dbReference type="InterPro" id="IPR055259">
    <property type="entry name" value="YkvP/CgeB_Glyco_trans-like"/>
</dbReference>
<accession>A0ABU6PV25</accession>
<evidence type="ECO:0000313" key="4">
    <source>
        <dbReference type="Proteomes" id="UP001343257"/>
    </source>
</evidence>
<evidence type="ECO:0000259" key="2">
    <source>
        <dbReference type="Pfam" id="PF13524"/>
    </source>
</evidence>
<comment type="caution">
    <text evidence="3">The sequence shown here is derived from an EMBL/GenBank/DDBJ whole genome shotgun (WGS) entry which is preliminary data.</text>
</comment>
<organism evidence="3 4">
    <name type="scientific">Paenibacillus chibensis</name>
    <dbReference type="NCBI Taxonomy" id="59846"/>
    <lineage>
        <taxon>Bacteria</taxon>
        <taxon>Bacillati</taxon>
        <taxon>Bacillota</taxon>
        <taxon>Bacilli</taxon>
        <taxon>Bacillales</taxon>
        <taxon>Paenibacillaceae</taxon>
        <taxon>Paenibacillus</taxon>
    </lineage>
</organism>
<reference evidence="3 4" key="1">
    <citation type="submission" date="2023-03" db="EMBL/GenBank/DDBJ databases">
        <title>Bacillus Genome Sequencing.</title>
        <authorList>
            <person name="Dunlap C."/>
        </authorList>
    </citation>
    <scope>NUCLEOTIDE SEQUENCE [LARGE SCALE GENOMIC DNA]</scope>
    <source>
        <strain evidence="3 4">NRS-52</strain>
    </source>
</reference>
<dbReference type="Proteomes" id="UP001343257">
    <property type="component" value="Unassembled WGS sequence"/>
</dbReference>
<feature type="region of interest" description="Disordered" evidence="1">
    <location>
        <begin position="1"/>
        <end position="39"/>
    </location>
</feature>
<proteinExistence type="predicted"/>
<keyword evidence="3" id="KW-0328">Glycosyltransferase</keyword>